<dbReference type="AlphaFoldDB" id="A0A9N9GS62"/>
<feature type="region of interest" description="Disordered" evidence="1">
    <location>
        <begin position="1"/>
        <end position="21"/>
    </location>
</feature>
<name>A0A9N9GS62_9GLOM</name>
<dbReference type="InterPro" id="IPR032675">
    <property type="entry name" value="LRR_dom_sf"/>
</dbReference>
<accession>A0A9N9GS62</accession>
<evidence type="ECO:0000313" key="2">
    <source>
        <dbReference type="EMBL" id="CAG8630729.1"/>
    </source>
</evidence>
<protein>
    <submittedName>
        <fullName evidence="2">17499_t:CDS:1</fullName>
    </submittedName>
</protein>
<dbReference type="OrthoDB" id="5586401at2759"/>
<dbReference type="EMBL" id="CAJVPZ010011515">
    <property type="protein sequence ID" value="CAG8630729.1"/>
    <property type="molecule type" value="Genomic_DNA"/>
</dbReference>
<evidence type="ECO:0000256" key="1">
    <source>
        <dbReference type="SAM" id="MobiDB-lite"/>
    </source>
</evidence>
<feature type="non-terminal residue" evidence="2">
    <location>
        <position position="1"/>
    </location>
</feature>
<dbReference type="Gene3D" id="3.80.10.10">
    <property type="entry name" value="Ribonuclease Inhibitor"/>
    <property type="match status" value="1"/>
</dbReference>
<dbReference type="Proteomes" id="UP000789396">
    <property type="component" value="Unassembled WGS sequence"/>
</dbReference>
<organism evidence="2 3">
    <name type="scientific">Racocetra fulgida</name>
    <dbReference type="NCBI Taxonomy" id="60492"/>
    <lineage>
        <taxon>Eukaryota</taxon>
        <taxon>Fungi</taxon>
        <taxon>Fungi incertae sedis</taxon>
        <taxon>Mucoromycota</taxon>
        <taxon>Glomeromycotina</taxon>
        <taxon>Glomeromycetes</taxon>
        <taxon>Diversisporales</taxon>
        <taxon>Gigasporaceae</taxon>
        <taxon>Racocetra</taxon>
    </lineage>
</organism>
<reference evidence="2" key="1">
    <citation type="submission" date="2021-06" db="EMBL/GenBank/DDBJ databases">
        <authorList>
            <person name="Kallberg Y."/>
            <person name="Tangrot J."/>
            <person name="Rosling A."/>
        </authorList>
    </citation>
    <scope>NUCLEOTIDE SEQUENCE</scope>
    <source>
        <strain evidence="2">IN212</strain>
    </source>
</reference>
<feature type="compositionally biased region" description="Basic residues" evidence="1">
    <location>
        <begin position="1"/>
        <end position="12"/>
    </location>
</feature>
<proteinExistence type="predicted"/>
<keyword evidence="3" id="KW-1185">Reference proteome</keyword>
<gene>
    <name evidence="2" type="ORF">RFULGI_LOCUS7708</name>
</gene>
<feature type="non-terminal residue" evidence="2">
    <location>
        <position position="338"/>
    </location>
</feature>
<comment type="caution">
    <text evidence="2">The sequence shown here is derived from an EMBL/GenBank/DDBJ whole genome shotgun (WGS) entry which is preliminary data.</text>
</comment>
<evidence type="ECO:0000313" key="3">
    <source>
        <dbReference type="Proteomes" id="UP000789396"/>
    </source>
</evidence>
<sequence length="338" mass="39042">MPRARHRRKKSKQQIQRPNHKLPPELISEIFEYLWGGILDEPAYEYEIPNAIDDHFSQERQIHVEYDYDPKQNETALSLDEKFKGIVEFTETVPSMHTFAVRFNSATADHISEDLPPVMDSFFHEISASCKSVRRVKIHTSGLRGPNKDDTLNLPSVSNIISMVTNTVREVDLMMHVATRETIEALCNCKEPPHNIDSNWEETYTKSLQYLSENCGDQLEELWMPLREEDQKLFCNLVEHTPNLKVLALEGKDFDNDGQFLNVVARTTPNLNYIHLSYFPAITGKDVKVVNWGQLIDVNIMGCESLEKESKFFDRVKEECCPQLNIHIYDLEGNVVEN</sequence>